<keyword evidence="1" id="KW-0472">Membrane</keyword>
<keyword evidence="1" id="KW-0812">Transmembrane</keyword>
<evidence type="ECO:0000313" key="2">
    <source>
        <dbReference type="EMBL" id="MBU9739435.1"/>
    </source>
</evidence>
<keyword evidence="1" id="KW-1133">Transmembrane helix</keyword>
<name>A0A949K5E3_9FIRM</name>
<dbReference type="RefSeq" id="WP_238723267.1">
    <property type="nucleotide sequence ID" value="NZ_JAHQCW010000060.1"/>
</dbReference>
<reference evidence="2" key="1">
    <citation type="submission" date="2021-06" db="EMBL/GenBank/DDBJ databases">
        <title>Description of novel taxa of the family Lachnospiraceae.</title>
        <authorList>
            <person name="Chaplin A.V."/>
            <person name="Sokolova S.R."/>
            <person name="Pikina A.P."/>
            <person name="Korzhanova M."/>
            <person name="Belova V."/>
            <person name="Korostin D."/>
            <person name="Efimov B.A."/>
        </authorList>
    </citation>
    <scope>NUCLEOTIDE SEQUENCE</scope>
    <source>
        <strain evidence="2">ASD5720</strain>
    </source>
</reference>
<comment type="caution">
    <text evidence="2">The sequence shown here is derived from an EMBL/GenBank/DDBJ whole genome shotgun (WGS) entry which is preliminary data.</text>
</comment>
<dbReference type="AlphaFoldDB" id="A0A949K5E3"/>
<protein>
    <submittedName>
        <fullName evidence="2">Uncharacterized protein</fullName>
    </submittedName>
</protein>
<gene>
    <name evidence="2" type="ORF">KTH89_23140</name>
</gene>
<dbReference type="EMBL" id="JAHQCW010000060">
    <property type="protein sequence ID" value="MBU9739435.1"/>
    <property type="molecule type" value="Genomic_DNA"/>
</dbReference>
<keyword evidence="3" id="KW-1185">Reference proteome</keyword>
<evidence type="ECO:0000313" key="3">
    <source>
        <dbReference type="Proteomes" id="UP000712157"/>
    </source>
</evidence>
<sequence>MSSKTKIVVLHMKEVIYTGIFVVLGILLILLLIFMFLPGKGGKGNKEAAAPTSKYVAGVYSSSIKLNDNAIDVEVVVDEDHINSIELKNLSETVTTMYPLIQPSLDDLANQIIEKQSLNDITYSQSNQYTSTVLMDAIASALNKALVPDPEEE</sequence>
<evidence type="ECO:0000256" key="1">
    <source>
        <dbReference type="SAM" id="Phobius"/>
    </source>
</evidence>
<feature type="transmembrane region" description="Helical" evidence="1">
    <location>
        <begin position="15"/>
        <end position="37"/>
    </location>
</feature>
<accession>A0A949K5E3</accession>
<dbReference type="Proteomes" id="UP000712157">
    <property type="component" value="Unassembled WGS sequence"/>
</dbReference>
<proteinExistence type="predicted"/>
<organism evidence="2 3">
    <name type="scientific">Diplocloster agilis</name>
    <dbReference type="NCBI Taxonomy" id="2850323"/>
    <lineage>
        <taxon>Bacteria</taxon>
        <taxon>Bacillati</taxon>
        <taxon>Bacillota</taxon>
        <taxon>Clostridia</taxon>
        <taxon>Lachnospirales</taxon>
        <taxon>Lachnospiraceae</taxon>
        <taxon>Diplocloster</taxon>
    </lineage>
</organism>